<protein>
    <submittedName>
        <fullName evidence="2">DUF1027 domain-containing protein</fullName>
    </submittedName>
</protein>
<dbReference type="RefSeq" id="WP_277539462.1">
    <property type="nucleotide sequence ID" value="NZ_JAPDIA010000009.1"/>
</dbReference>
<feature type="compositionally biased region" description="Gly residues" evidence="1">
    <location>
        <begin position="258"/>
        <end position="283"/>
    </location>
</feature>
<dbReference type="Pfam" id="PF06265">
    <property type="entry name" value="YutD-like"/>
    <property type="match status" value="1"/>
</dbReference>
<feature type="compositionally biased region" description="Gly residues" evidence="1">
    <location>
        <begin position="376"/>
        <end position="389"/>
    </location>
</feature>
<keyword evidence="3" id="KW-1185">Reference proteome</keyword>
<dbReference type="EMBL" id="JAPDIA010000009">
    <property type="protein sequence ID" value="MDG0814491.1"/>
    <property type="molecule type" value="Genomic_DNA"/>
</dbReference>
<reference evidence="2" key="1">
    <citation type="submission" date="2022-10" db="EMBL/GenBank/DDBJ databases">
        <title>Comparative genomic analysis of Cohnella hashimotonis sp. nov., isolated from the International Space Station.</title>
        <authorList>
            <person name="Simpson A."/>
            <person name="Venkateswaran K."/>
        </authorList>
    </citation>
    <scope>NUCLEOTIDE SEQUENCE</scope>
    <source>
        <strain evidence="2">DSM 28161</strain>
    </source>
</reference>
<feature type="region of interest" description="Disordered" evidence="1">
    <location>
        <begin position="114"/>
        <end position="447"/>
    </location>
</feature>
<feature type="compositionally biased region" description="Gly residues" evidence="1">
    <location>
        <begin position="296"/>
        <end position="311"/>
    </location>
</feature>
<feature type="compositionally biased region" description="Gly residues" evidence="1">
    <location>
        <begin position="216"/>
        <end position="238"/>
    </location>
</feature>
<evidence type="ECO:0000313" key="3">
    <source>
        <dbReference type="Proteomes" id="UP001153404"/>
    </source>
</evidence>
<accession>A0A9X4L019</accession>
<dbReference type="InterPro" id="IPR009370">
    <property type="entry name" value="YutD-like"/>
</dbReference>
<proteinExistence type="predicted"/>
<evidence type="ECO:0000313" key="2">
    <source>
        <dbReference type="EMBL" id="MDG0814491.1"/>
    </source>
</evidence>
<feature type="compositionally biased region" description="Low complexity" evidence="1">
    <location>
        <begin position="126"/>
        <end position="136"/>
    </location>
</feature>
<feature type="compositionally biased region" description="Basic and acidic residues" evidence="1">
    <location>
        <begin position="241"/>
        <end position="252"/>
    </location>
</feature>
<feature type="compositionally biased region" description="Basic and acidic residues" evidence="1">
    <location>
        <begin position="202"/>
        <end position="215"/>
    </location>
</feature>
<feature type="compositionally biased region" description="Basic and acidic residues" evidence="1">
    <location>
        <begin position="331"/>
        <end position="367"/>
    </location>
</feature>
<name>A0A9X4L019_9BACL</name>
<sequence length="447" mass="47195">MIYLTGNNAYSVVHDHKNGWNPEAFRERFSEVLERYDFIVGDWGYSQLRLRGFFREPQPKAPKESVISHLYEYIHEYCNFGCAYFVIEKLDPAAVPEGAGVRLEELPVGAPAAMQAVGDGDDGQEGEQPAPAPAAAISLPTGGMLMRWPLKERPGGRVPGTSPSAVARAVSEGAERRAAAAQTAAASARDEMYGRGSPYDGARQERGGDGRDRKPGGGGYRGGANGGGYERRTQGGGFNKQEQRQHARDGAERASTSGGEGGYRGGQPSGGAPGGGHRSGGAPGKWQNNKNRRRGPQGGGQPSGGMPGGGHAQPRYASGGGQQQGPPSGRPRHDGSQRPEQGQRGERQDHGQRPERNDRFDHARSDQGPRPNGGAPRSGGGPRTDGGGQARTWRSGRRVSKGGQSRQIRPAGQRSNAPLPVLFVPTGRKSPPTGQCTSCKVRAAGDG</sequence>
<comment type="caution">
    <text evidence="2">The sequence shown here is derived from an EMBL/GenBank/DDBJ whole genome shotgun (WGS) entry which is preliminary data.</text>
</comment>
<organism evidence="2 3">
    <name type="scientific">Cohnella rhizosphaerae</name>
    <dbReference type="NCBI Taxonomy" id="1457232"/>
    <lineage>
        <taxon>Bacteria</taxon>
        <taxon>Bacillati</taxon>
        <taxon>Bacillota</taxon>
        <taxon>Bacilli</taxon>
        <taxon>Bacillales</taxon>
        <taxon>Paenibacillaceae</taxon>
        <taxon>Cohnella</taxon>
    </lineage>
</organism>
<dbReference type="Gene3D" id="3.50.4.20">
    <property type="match status" value="1"/>
</dbReference>
<gene>
    <name evidence="2" type="ORF">OMP40_38315</name>
</gene>
<dbReference type="AlphaFoldDB" id="A0A9X4L019"/>
<dbReference type="Proteomes" id="UP001153404">
    <property type="component" value="Unassembled WGS sequence"/>
</dbReference>
<evidence type="ECO:0000256" key="1">
    <source>
        <dbReference type="SAM" id="MobiDB-lite"/>
    </source>
</evidence>
<dbReference type="InterPro" id="IPR038141">
    <property type="entry name" value="YutD-like_sf"/>
</dbReference>